<evidence type="ECO:0000313" key="3">
    <source>
        <dbReference type="EMBL" id="KAK9776734.1"/>
    </source>
</evidence>
<proteinExistence type="predicted"/>
<dbReference type="EMBL" id="JARVKM010000025">
    <property type="protein sequence ID" value="KAK9776734.1"/>
    <property type="molecule type" value="Genomic_DNA"/>
</dbReference>
<evidence type="ECO:0000256" key="1">
    <source>
        <dbReference type="SAM" id="MobiDB-lite"/>
    </source>
</evidence>
<keyword evidence="2" id="KW-0812">Transmembrane</keyword>
<feature type="transmembrane region" description="Helical" evidence="2">
    <location>
        <begin position="219"/>
        <end position="241"/>
    </location>
</feature>
<sequence>MALLRRGNADDGPLRACYFPCNAAYLKSQVSRAREDYCAAGSAFESYWNECLCCVDGKLENNYRAKDYLARDFAGQLNICQNEAPKDPARLWEADPCAFRSKALETPIPTPFPTQTVWTINVAKDSLGVGVPFTHMFNQLRPDYGVQPTGEPAEPPATTAQPITTIVTVVSSKTITDTSGGGPSVSFVTRTYLTTETPSSTPAPSPGPVPTSSTISREVVIGAVVGAVGLVITAFALCFFFQRRSAKSRRLHLALSEHNKSPEGNEDPSTLELHNESMPTQEVDSKAIMCELEDTQVRELAVQETKAGGVETGS</sequence>
<accession>A0ABR2XSD5</accession>
<name>A0ABR2XSD5_9PEZI</name>
<keyword evidence="2" id="KW-0472">Membrane</keyword>
<reference evidence="3 4" key="1">
    <citation type="submission" date="2024-02" db="EMBL/GenBank/DDBJ databases">
        <title>First draft genome assembly of two strains of Seiridium cardinale.</title>
        <authorList>
            <person name="Emiliani G."/>
            <person name="Scali E."/>
        </authorList>
    </citation>
    <scope>NUCLEOTIDE SEQUENCE [LARGE SCALE GENOMIC DNA]</scope>
    <source>
        <strain evidence="3 4">BM-138-000479</strain>
    </source>
</reference>
<feature type="region of interest" description="Disordered" evidence="1">
    <location>
        <begin position="257"/>
        <end position="280"/>
    </location>
</feature>
<keyword evidence="2" id="KW-1133">Transmembrane helix</keyword>
<evidence type="ECO:0000313" key="4">
    <source>
        <dbReference type="Proteomes" id="UP001465668"/>
    </source>
</evidence>
<organism evidence="3 4">
    <name type="scientific">Seiridium cardinale</name>
    <dbReference type="NCBI Taxonomy" id="138064"/>
    <lineage>
        <taxon>Eukaryota</taxon>
        <taxon>Fungi</taxon>
        <taxon>Dikarya</taxon>
        <taxon>Ascomycota</taxon>
        <taxon>Pezizomycotina</taxon>
        <taxon>Sordariomycetes</taxon>
        <taxon>Xylariomycetidae</taxon>
        <taxon>Amphisphaeriales</taxon>
        <taxon>Sporocadaceae</taxon>
        <taxon>Seiridium</taxon>
    </lineage>
</organism>
<comment type="caution">
    <text evidence="3">The sequence shown here is derived from an EMBL/GenBank/DDBJ whole genome shotgun (WGS) entry which is preliminary data.</text>
</comment>
<protein>
    <submittedName>
        <fullName evidence="3">Uncharacterized protein</fullName>
    </submittedName>
</protein>
<evidence type="ECO:0000256" key="2">
    <source>
        <dbReference type="SAM" id="Phobius"/>
    </source>
</evidence>
<keyword evidence="4" id="KW-1185">Reference proteome</keyword>
<gene>
    <name evidence="3" type="ORF">SCAR479_06472</name>
</gene>
<dbReference type="Proteomes" id="UP001465668">
    <property type="component" value="Unassembled WGS sequence"/>
</dbReference>